<dbReference type="InterPro" id="IPR051091">
    <property type="entry name" value="O-Glucosyltr/Glycosyltrsf_90"/>
</dbReference>
<feature type="transmembrane region" description="Helical" evidence="1">
    <location>
        <begin position="273"/>
        <end position="291"/>
    </location>
</feature>
<name>A0A5N6TR09_ASPAV</name>
<dbReference type="PANTHER" id="PTHR12203">
    <property type="entry name" value="KDEL LYS-ASP-GLU-LEU CONTAINING - RELATED"/>
    <property type="match status" value="1"/>
</dbReference>
<keyword evidence="1" id="KW-0472">Membrane</keyword>
<feature type="domain" description="Glycosyl transferase CAP10" evidence="2">
    <location>
        <begin position="525"/>
        <end position="815"/>
    </location>
</feature>
<keyword evidence="1" id="KW-1133">Transmembrane helix</keyword>
<feature type="transmembrane region" description="Helical" evidence="1">
    <location>
        <begin position="130"/>
        <end position="153"/>
    </location>
</feature>
<dbReference type="Proteomes" id="UP000325780">
    <property type="component" value="Unassembled WGS sequence"/>
</dbReference>
<feature type="transmembrane region" description="Helical" evidence="1">
    <location>
        <begin position="300"/>
        <end position="320"/>
    </location>
</feature>
<protein>
    <recommendedName>
        <fullName evidence="2">Glycosyl transferase CAP10 domain-containing protein</fullName>
    </recommendedName>
</protein>
<sequence length="819" mass="93319">MDANNSSVQADKVVGIVSLAMLTQISTQYLFTQPAQIGSEMVAWTTLPILFKGFRHQRLIYSIKRNPSLLEYGSLPSIHLWVIAVAICITSWFKREIGVLTSFPMLFPLLLVSAKVFNFRTDSSIGLNSCSILTEAFYGSSAVSLLGTFTLGSTNLVEWGLSIIPMSCILGIFVFLSCQHGRSLPHYINTELTSFHLSARVLLILATTVVVEMVIFGLSWGHPFTMLALSRNYMYVLTEVQIRYSSWSTAILVETFSLLSANSPFDESSDLNALLNVFTSLLVLAQIIHVIPSNSKGKSILWLFGLATMAPYLANVWTIYAADNAVVQNRPIAHLMEKAKLEFHDTLQKQSGTYIAACEEYQRRYKIEPPPGFEQWYRFATAHQSPIIDDFDAIYSSIRPLLNLSGREIIENLNNARNLPRNELWSCTFFGGLRKTKCSHNNRVFDRHIQDSFNALLESIPATLPDITFLVNHLDEPRVIFPSLSGAHNSLDIEDQSRQPTWHTVTDACAYRIGKAQASELKSAKRPELPFVIDPVLDQDLCLHPEYSTMHGLFLSPTSFRPIKGLVPVLSTGSPSTMGDILYPSPAYMEPEFEYNASKDIGWEKKQNKLYWAGFTTGAFAVSDDWRQSQRQRFVSLAQNLERRRFPYLYQGRDGSANVWKSMFLNSRLFDVTFTRIFQCEARYCRDQRHYFRTHSWADKDRGLQSRLVFDLDGNGISGRFYSLLASKSAPLKQTLLREWHDDRLKPWVHYIPVSQSMEELPEMVRYFASSNGQERAREIAENGHEWFSRSFRPVDLTIYLYRLLLEIARLLLTCRNSL</sequence>
<proteinExistence type="predicted"/>
<dbReference type="OrthoDB" id="202415at2759"/>
<feature type="transmembrane region" description="Helical" evidence="1">
    <location>
        <begin position="199"/>
        <end position="220"/>
    </location>
</feature>
<feature type="transmembrane region" description="Helical" evidence="1">
    <location>
        <begin position="99"/>
        <end position="118"/>
    </location>
</feature>
<feature type="transmembrane region" description="Helical" evidence="1">
    <location>
        <begin position="75"/>
        <end position="93"/>
    </location>
</feature>
<keyword evidence="4" id="KW-1185">Reference proteome</keyword>
<evidence type="ECO:0000259" key="2">
    <source>
        <dbReference type="SMART" id="SM00672"/>
    </source>
</evidence>
<keyword evidence="1" id="KW-0812">Transmembrane</keyword>
<dbReference type="InterPro" id="IPR006598">
    <property type="entry name" value="CAP10"/>
</dbReference>
<evidence type="ECO:0000256" key="1">
    <source>
        <dbReference type="SAM" id="Phobius"/>
    </source>
</evidence>
<dbReference type="Pfam" id="PF05686">
    <property type="entry name" value="Glyco_transf_90"/>
    <property type="match status" value="1"/>
</dbReference>
<reference evidence="3 4" key="1">
    <citation type="submission" date="2019-04" db="EMBL/GenBank/DDBJ databases">
        <title>Friends and foes A comparative genomics study of 23 Aspergillus species from section Flavi.</title>
        <authorList>
            <consortium name="DOE Joint Genome Institute"/>
            <person name="Kjaerbolling I."/>
            <person name="Vesth T."/>
            <person name="Frisvad J.C."/>
            <person name="Nybo J.L."/>
            <person name="Theobald S."/>
            <person name="Kildgaard S."/>
            <person name="Isbrandt T."/>
            <person name="Kuo A."/>
            <person name="Sato A."/>
            <person name="Lyhne E.K."/>
            <person name="Kogle M.E."/>
            <person name="Wiebenga A."/>
            <person name="Kun R.S."/>
            <person name="Lubbers R.J."/>
            <person name="Makela M.R."/>
            <person name="Barry K."/>
            <person name="Chovatia M."/>
            <person name="Clum A."/>
            <person name="Daum C."/>
            <person name="Haridas S."/>
            <person name="He G."/>
            <person name="LaButti K."/>
            <person name="Lipzen A."/>
            <person name="Mondo S."/>
            <person name="Riley R."/>
            <person name="Salamov A."/>
            <person name="Simmons B.A."/>
            <person name="Magnuson J.K."/>
            <person name="Henrissat B."/>
            <person name="Mortensen U.H."/>
            <person name="Larsen T.O."/>
            <person name="Devries R.P."/>
            <person name="Grigoriev I.V."/>
            <person name="Machida M."/>
            <person name="Baker S.E."/>
            <person name="Andersen M.R."/>
        </authorList>
    </citation>
    <scope>NUCLEOTIDE SEQUENCE [LARGE SCALE GENOMIC DNA]</scope>
    <source>
        <strain evidence="3 4">IBT 18842</strain>
    </source>
</reference>
<feature type="transmembrane region" description="Helical" evidence="1">
    <location>
        <begin position="37"/>
        <end position="54"/>
    </location>
</feature>
<evidence type="ECO:0000313" key="4">
    <source>
        <dbReference type="Proteomes" id="UP000325780"/>
    </source>
</evidence>
<evidence type="ECO:0000313" key="3">
    <source>
        <dbReference type="EMBL" id="KAE8148704.1"/>
    </source>
</evidence>
<dbReference type="SMART" id="SM00672">
    <property type="entry name" value="CAP10"/>
    <property type="match status" value="1"/>
</dbReference>
<accession>A0A5N6TR09</accession>
<organism evidence="3 4">
    <name type="scientific">Aspergillus avenaceus</name>
    <dbReference type="NCBI Taxonomy" id="36643"/>
    <lineage>
        <taxon>Eukaryota</taxon>
        <taxon>Fungi</taxon>
        <taxon>Dikarya</taxon>
        <taxon>Ascomycota</taxon>
        <taxon>Pezizomycotina</taxon>
        <taxon>Eurotiomycetes</taxon>
        <taxon>Eurotiomycetidae</taxon>
        <taxon>Eurotiales</taxon>
        <taxon>Aspergillaceae</taxon>
        <taxon>Aspergillus</taxon>
        <taxon>Aspergillus subgen. Circumdati</taxon>
    </lineage>
</organism>
<gene>
    <name evidence="3" type="ORF">BDV25DRAFT_130980</name>
</gene>
<feature type="transmembrane region" description="Helical" evidence="1">
    <location>
        <begin position="159"/>
        <end position="178"/>
    </location>
</feature>
<dbReference type="EMBL" id="ML742149">
    <property type="protein sequence ID" value="KAE8148704.1"/>
    <property type="molecule type" value="Genomic_DNA"/>
</dbReference>
<feature type="transmembrane region" description="Helical" evidence="1">
    <location>
        <begin position="12"/>
        <end position="31"/>
    </location>
</feature>
<dbReference type="AlphaFoldDB" id="A0A5N6TR09"/>
<dbReference type="PANTHER" id="PTHR12203:SF61">
    <property type="entry name" value="CAPSULE PROTEIN"/>
    <property type="match status" value="1"/>
</dbReference>